<evidence type="ECO:0000259" key="2">
    <source>
        <dbReference type="SMART" id="SM00822"/>
    </source>
</evidence>
<dbReference type="SMR" id="A1U279"/>
<dbReference type="SUPFAM" id="SSF51735">
    <property type="entry name" value="NAD(P)-binding Rossmann-fold domains"/>
    <property type="match status" value="2"/>
</dbReference>
<protein>
    <submittedName>
        <fullName evidence="3">Short-chain dehydrogenase/reductase SDR</fullName>
    </submittedName>
</protein>
<dbReference type="PRINTS" id="PR00080">
    <property type="entry name" value="SDRFAMILY"/>
</dbReference>
<dbReference type="InterPro" id="IPR057326">
    <property type="entry name" value="KR_dom"/>
</dbReference>
<dbReference type="Proteomes" id="UP000000998">
    <property type="component" value="Chromosome"/>
</dbReference>
<dbReference type="SMART" id="SM00822">
    <property type="entry name" value="PKS_KR"/>
    <property type="match status" value="1"/>
</dbReference>
<proteinExistence type="inferred from homology"/>
<evidence type="ECO:0000313" key="4">
    <source>
        <dbReference type="Proteomes" id="UP000000998"/>
    </source>
</evidence>
<dbReference type="PANTHER" id="PTHR42760:SF78">
    <property type="entry name" value="3-OXOACYL-[ACYL-CARRIER-PROTEIN] REDUCTASE [NADH]"/>
    <property type="match status" value="1"/>
</dbReference>
<dbReference type="InterPro" id="IPR036291">
    <property type="entry name" value="NAD(P)-bd_dom_sf"/>
</dbReference>
<dbReference type="PANTHER" id="PTHR42760">
    <property type="entry name" value="SHORT-CHAIN DEHYDROGENASES/REDUCTASES FAMILY MEMBER"/>
    <property type="match status" value="1"/>
</dbReference>
<dbReference type="PROSITE" id="PS00061">
    <property type="entry name" value="ADH_SHORT"/>
    <property type="match status" value="1"/>
</dbReference>
<gene>
    <name evidence="3" type="ordered locus">Maqu_2017</name>
</gene>
<reference evidence="4" key="1">
    <citation type="journal article" date="2011" name="Appl. Environ. Microbiol.">
        <title>Genomic potential of Marinobacter aquaeolei, a biogeochemical 'opportunitroph'.</title>
        <authorList>
            <person name="Singer E."/>
            <person name="Webb E.A."/>
            <person name="Nelson W.C."/>
            <person name="Heidelberg J.F."/>
            <person name="Ivanova N."/>
            <person name="Pati A."/>
            <person name="Edwards K.J."/>
        </authorList>
    </citation>
    <scope>NUCLEOTIDE SEQUENCE [LARGE SCALE GENOMIC DNA]</scope>
    <source>
        <strain evidence="4">ATCC 700491 / DSM 11845 / VT8</strain>
    </source>
</reference>
<dbReference type="STRING" id="351348.Maqu_2017"/>
<feature type="domain" description="Ketoreductase" evidence="2">
    <location>
        <begin position="236"/>
        <end position="411"/>
    </location>
</feature>
<name>A1U279_MARN8</name>
<sequence length="474" mass="49877">MHKEENMSDLYLKLVNTPVGKTAAQSLGLPSPAPLKRLKRVDQPFIEGDVLIGAGNGARAIATLGSIVGASPATLHHATGPETLAESAKTSNKAQALDITGEVSGKFSALIFDASGLQKPDELRALYDFFHPTIRKLATNGRVLVIGQDPHTCRKAPQAAAQQALEGFVRAVGKEIGKKGATANLVWIAPNAENQLDSSVRFFLSPRSAYVSGQVVRIGKADEAKATNPVAPLAGKVALVTGASRGIGAAIAETLARDGATVIGLDIPPALEELQKVTGALKGKALACDITDEKAPKLIADFIEKETGGVDFVIHNAGITRDKTLGNMPEHFWDMTIAVNLTAEELIDEELAERKLMRENGRIVCISSISGIAGNFGQTNYSCAKSGVIGYVEAMARHLKNGITINAIAPGFIETQMTAAMPFTIREAGRRMNSLSQGGQPVDVAEAIAWYCNPASAGVNGNVVRVCGQSLIGK</sequence>
<dbReference type="HOGENOM" id="CLU_047208_0_0_6"/>
<dbReference type="PRINTS" id="PR00081">
    <property type="entry name" value="GDHRDH"/>
</dbReference>
<dbReference type="EMBL" id="CP000514">
    <property type="protein sequence ID" value="ABM19098.1"/>
    <property type="molecule type" value="Genomic_DNA"/>
</dbReference>
<dbReference type="Pfam" id="PF13561">
    <property type="entry name" value="adh_short_C2"/>
    <property type="match status" value="1"/>
</dbReference>
<evidence type="ECO:0000256" key="1">
    <source>
        <dbReference type="ARBA" id="ARBA00006484"/>
    </source>
</evidence>
<dbReference type="Gene3D" id="3.40.50.720">
    <property type="entry name" value="NAD(P)-binding Rossmann-like Domain"/>
    <property type="match status" value="2"/>
</dbReference>
<dbReference type="KEGG" id="maq:Maqu_2017"/>
<dbReference type="GO" id="GO:0016616">
    <property type="term" value="F:oxidoreductase activity, acting on the CH-OH group of donors, NAD or NADP as acceptor"/>
    <property type="evidence" value="ECO:0007669"/>
    <property type="project" value="TreeGrafter"/>
</dbReference>
<organism evidence="3 4">
    <name type="scientific">Marinobacter nauticus (strain ATCC 700491 / DSM 11845 / VT8)</name>
    <name type="common">Marinobacter aquaeolei</name>
    <dbReference type="NCBI Taxonomy" id="351348"/>
    <lineage>
        <taxon>Bacteria</taxon>
        <taxon>Pseudomonadati</taxon>
        <taxon>Pseudomonadota</taxon>
        <taxon>Gammaproteobacteria</taxon>
        <taxon>Pseudomonadales</taxon>
        <taxon>Marinobacteraceae</taxon>
        <taxon>Marinobacter</taxon>
    </lineage>
</organism>
<evidence type="ECO:0000313" key="3">
    <source>
        <dbReference type="EMBL" id="ABM19098.1"/>
    </source>
</evidence>
<dbReference type="FunFam" id="3.40.50.720:FF:000338">
    <property type="entry name" value="3-oxoacyl-ACP reductase FabG"/>
    <property type="match status" value="1"/>
</dbReference>
<dbReference type="InterPro" id="IPR020904">
    <property type="entry name" value="Sc_DH/Rdtase_CS"/>
</dbReference>
<comment type="similarity">
    <text evidence="1">Belongs to the short-chain dehydrogenases/reductases (SDR) family.</text>
</comment>
<accession>A1U279</accession>
<dbReference type="NCBIfam" id="NF006110">
    <property type="entry name" value="PRK08261.1"/>
    <property type="match status" value="1"/>
</dbReference>
<dbReference type="InterPro" id="IPR002347">
    <property type="entry name" value="SDR_fam"/>
</dbReference>
<dbReference type="eggNOG" id="COG1028">
    <property type="taxonomic scope" value="Bacteria"/>
</dbReference>
<dbReference type="AlphaFoldDB" id="A1U279"/>